<keyword evidence="1" id="KW-0812">Transmembrane</keyword>
<sequence>MNPLTVVFTLAGAVFMVIAIRIISLTSLGTWLFNQPWWIYFLLLGVIASGCMTIKERAYEKKKGEAPTFNFRWEPGLFRKKLIQVSSAYNNKKNKQNYN</sequence>
<evidence type="ECO:0000313" key="3">
    <source>
        <dbReference type="Proteomes" id="UP000198571"/>
    </source>
</evidence>
<protein>
    <submittedName>
        <fullName evidence="2">Sporulation protein YhaL</fullName>
    </submittedName>
</protein>
<proteinExistence type="predicted"/>
<organism evidence="2 3">
    <name type="scientific">Salipaludibacillus aurantiacus</name>
    <dbReference type="NCBI Taxonomy" id="1601833"/>
    <lineage>
        <taxon>Bacteria</taxon>
        <taxon>Bacillati</taxon>
        <taxon>Bacillota</taxon>
        <taxon>Bacilli</taxon>
        <taxon>Bacillales</taxon>
        <taxon>Bacillaceae</taxon>
    </lineage>
</organism>
<evidence type="ECO:0000256" key="1">
    <source>
        <dbReference type="SAM" id="Phobius"/>
    </source>
</evidence>
<dbReference type="EMBL" id="FOGT01000003">
    <property type="protein sequence ID" value="SER73984.1"/>
    <property type="molecule type" value="Genomic_DNA"/>
</dbReference>
<accession>A0A1H9RMM7</accession>
<name>A0A1H9RMM7_9BACI</name>
<feature type="transmembrane region" description="Helical" evidence="1">
    <location>
        <begin position="35"/>
        <end position="54"/>
    </location>
</feature>
<evidence type="ECO:0000313" key="2">
    <source>
        <dbReference type="EMBL" id="SER73984.1"/>
    </source>
</evidence>
<dbReference type="Pfam" id="PF14147">
    <property type="entry name" value="Spore_YhaL"/>
    <property type="match status" value="1"/>
</dbReference>
<keyword evidence="1" id="KW-0472">Membrane</keyword>
<keyword evidence="1" id="KW-1133">Transmembrane helix</keyword>
<dbReference type="AlphaFoldDB" id="A0A1H9RMM7"/>
<keyword evidence="3" id="KW-1185">Reference proteome</keyword>
<dbReference type="InterPro" id="IPR025428">
    <property type="entry name" value="Spore_YhaL"/>
</dbReference>
<dbReference type="Proteomes" id="UP000198571">
    <property type="component" value="Unassembled WGS sequence"/>
</dbReference>
<gene>
    <name evidence="2" type="ORF">SAMN05518684_103239</name>
</gene>
<reference evidence="3" key="1">
    <citation type="submission" date="2016-10" db="EMBL/GenBank/DDBJ databases">
        <authorList>
            <person name="Varghese N."/>
            <person name="Submissions S."/>
        </authorList>
    </citation>
    <scope>NUCLEOTIDE SEQUENCE [LARGE SCALE GENOMIC DNA]</scope>
    <source>
        <strain evidence="3">S9</strain>
    </source>
</reference>